<accession>A0A5B8VJ92</accession>
<keyword evidence="1" id="KW-0472">Membrane</keyword>
<keyword evidence="5" id="KW-1185">Reference proteome</keyword>
<keyword evidence="1" id="KW-0812">Transmembrane</keyword>
<protein>
    <submittedName>
        <fullName evidence="4">DUF4974 domain-containing protein</fullName>
    </submittedName>
</protein>
<dbReference type="InterPro" id="IPR006860">
    <property type="entry name" value="FecR"/>
</dbReference>
<feature type="domain" description="FecR protein" evidence="2">
    <location>
        <begin position="195"/>
        <end position="295"/>
    </location>
</feature>
<gene>
    <name evidence="4" type="ORF">FSB73_06535</name>
</gene>
<dbReference type="PANTHER" id="PTHR30273">
    <property type="entry name" value="PERIPLASMIC SIGNAL SENSOR AND SIGMA FACTOR ACTIVATOR FECR-RELATED"/>
    <property type="match status" value="1"/>
</dbReference>
<dbReference type="OrthoDB" id="629393at2"/>
<dbReference type="Gene3D" id="2.60.120.1440">
    <property type="match status" value="1"/>
</dbReference>
<evidence type="ECO:0000259" key="2">
    <source>
        <dbReference type="Pfam" id="PF04773"/>
    </source>
</evidence>
<feature type="transmembrane region" description="Helical" evidence="1">
    <location>
        <begin position="92"/>
        <end position="113"/>
    </location>
</feature>
<organism evidence="4 5">
    <name type="scientific">Arachidicoccus ginsenosidivorans</name>
    <dbReference type="NCBI Taxonomy" id="496057"/>
    <lineage>
        <taxon>Bacteria</taxon>
        <taxon>Pseudomonadati</taxon>
        <taxon>Bacteroidota</taxon>
        <taxon>Chitinophagia</taxon>
        <taxon>Chitinophagales</taxon>
        <taxon>Chitinophagaceae</taxon>
        <taxon>Arachidicoccus</taxon>
    </lineage>
</organism>
<proteinExistence type="predicted"/>
<dbReference type="GO" id="GO:0016989">
    <property type="term" value="F:sigma factor antagonist activity"/>
    <property type="evidence" value="ECO:0007669"/>
    <property type="project" value="TreeGrafter"/>
</dbReference>
<keyword evidence="1" id="KW-1133">Transmembrane helix</keyword>
<dbReference type="Pfam" id="PF04773">
    <property type="entry name" value="FecR"/>
    <property type="match status" value="1"/>
</dbReference>
<evidence type="ECO:0000256" key="1">
    <source>
        <dbReference type="SAM" id="Phobius"/>
    </source>
</evidence>
<dbReference type="InterPro" id="IPR032508">
    <property type="entry name" value="FecR_C"/>
</dbReference>
<dbReference type="Pfam" id="PF16344">
    <property type="entry name" value="FecR_C"/>
    <property type="match status" value="1"/>
</dbReference>
<name>A0A5B8VJ92_9BACT</name>
<dbReference type="Proteomes" id="UP000321291">
    <property type="component" value="Chromosome"/>
</dbReference>
<dbReference type="EMBL" id="CP042434">
    <property type="protein sequence ID" value="QEC71379.1"/>
    <property type="molecule type" value="Genomic_DNA"/>
</dbReference>
<feature type="domain" description="Protein FecR C-terminal" evidence="3">
    <location>
        <begin position="342"/>
        <end position="408"/>
    </location>
</feature>
<dbReference type="Gene3D" id="3.55.50.30">
    <property type="match status" value="1"/>
</dbReference>
<dbReference type="InterPro" id="IPR012373">
    <property type="entry name" value="Ferrdict_sens_TM"/>
</dbReference>
<dbReference type="KEGG" id="agi:FSB73_06535"/>
<evidence type="ECO:0000313" key="5">
    <source>
        <dbReference type="Proteomes" id="UP000321291"/>
    </source>
</evidence>
<sequence>MKEHSMSAPDNFPESLLDAYLTGNISRADEVRLMQWFDGFSDEEIKVVLDSKRSKQAIKEGIWRKVEKTTGVKLAENLVANRNVDQNGKLSYVSYAAVAAAAVIMILVGWWAVHLINNKNNAAPGHLTAEVRVPGAVHNGAILTLSNGKVVRLDSSVAGQIATDGGAKLLLADGKLRYANQADEASAAPQALLNKVVTPKGKQFSMVLPDGTKVWLNAASSITYPVQFAKNMRNVSVTGEVYFEVAHLTGPDHTTRIPFSVQSGDLKIKVLGTHFDVRNYPDENEVKTTLLEGQVSISYGQDMDERRMHPGQQATLNRAKPNSLTFREIDANRAIAWKDGLFDFKDEPLDDILKEVSRWYNVTATADPSKGKLRFSGVVSKRAELADLLNVLSATGVVHFKIRENEVYGY</sequence>
<dbReference type="RefSeq" id="WP_146780709.1">
    <property type="nucleotide sequence ID" value="NZ_CP042434.1"/>
</dbReference>
<dbReference type="PANTHER" id="PTHR30273:SF2">
    <property type="entry name" value="PROTEIN FECR"/>
    <property type="match status" value="1"/>
</dbReference>
<evidence type="ECO:0000313" key="4">
    <source>
        <dbReference type="EMBL" id="QEC71379.1"/>
    </source>
</evidence>
<evidence type="ECO:0000259" key="3">
    <source>
        <dbReference type="Pfam" id="PF16344"/>
    </source>
</evidence>
<reference evidence="4 5" key="1">
    <citation type="journal article" date="2017" name="Int. J. Syst. Evol. Microbiol.">
        <title>Arachidicoccus ginsenosidivorans sp. nov., with ginsenoside-converting activity isolated from ginseng cultivating soil.</title>
        <authorList>
            <person name="Siddiqi M.Z."/>
            <person name="Aslam Z."/>
            <person name="Im W.T."/>
        </authorList>
    </citation>
    <scope>NUCLEOTIDE SEQUENCE [LARGE SCALE GENOMIC DNA]</scope>
    <source>
        <strain evidence="4 5">Gsoil 809</strain>
    </source>
</reference>
<dbReference type="AlphaFoldDB" id="A0A5B8VJ92"/>